<keyword evidence="12" id="KW-0902">Two-component regulatory system</keyword>
<dbReference type="PANTHER" id="PTHR45528:SF1">
    <property type="entry name" value="SENSOR HISTIDINE KINASE CPXA"/>
    <property type="match status" value="1"/>
</dbReference>
<dbReference type="InterPro" id="IPR050398">
    <property type="entry name" value="HssS/ArlS-like"/>
</dbReference>
<evidence type="ECO:0000256" key="8">
    <source>
        <dbReference type="ARBA" id="ARBA00022741"/>
    </source>
</evidence>
<feature type="transmembrane region" description="Helical" evidence="15">
    <location>
        <begin position="41"/>
        <end position="66"/>
    </location>
</feature>
<evidence type="ECO:0000256" key="15">
    <source>
        <dbReference type="SAM" id="Phobius"/>
    </source>
</evidence>
<dbReference type="PROSITE" id="PS50885">
    <property type="entry name" value="HAMP"/>
    <property type="match status" value="1"/>
</dbReference>
<dbReference type="Gene3D" id="6.10.340.10">
    <property type="match status" value="1"/>
</dbReference>
<evidence type="ECO:0000256" key="7">
    <source>
        <dbReference type="ARBA" id="ARBA00022692"/>
    </source>
</evidence>
<proteinExistence type="predicted"/>
<dbReference type="PANTHER" id="PTHR45528">
    <property type="entry name" value="SENSOR HISTIDINE KINASE CPXA"/>
    <property type="match status" value="1"/>
</dbReference>
<evidence type="ECO:0000256" key="9">
    <source>
        <dbReference type="ARBA" id="ARBA00022777"/>
    </source>
</evidence>
<dbReference type="InterPro" id="IPR036097">
    <property type="entry name" value="HisK_dim/P_sf"/>
</dbReference>
<keyword evidence="9" id="KW-0418">Kinase</keyword>
<keyword evidence="7 15" id="KW-0812">Transmembrane</keyword>
<evidence type="ECO:0000256" key="4">
    <source>
        <dbReference type="ARBA" id="ARBA00022475"/>
    </source>
</evidence>
<gene>
    <name evidence="18" type="ORF">ENT73_04950</name>
</gene>
<dbReference type="InterPro" id="IPR003660">
    <property type="entry name" value="HAMP_dom"/>
</dbReference>
<comment type="subcellular location">
    <subcellularLocation>
        <location evidence="2">Cell membrane</location>
        <topology evidence="2">Multi-pass membrane protein</topology>
    </subcellularLocation>
</comment>
<dbReference type="AlphaFoldDB" id="A0A832GPC2"/>
<dbReference type="EMBL" id="DSZU01000083">
    <property type="protein sequence ID" value="HGV55416.1"/>
    <property type="molecule type" value="Genomic_DNA"/>
</dbReference>
<evidence type="ECO:0000256" key="14">
    <source>
        <dbReference type="SAM" id="Coils"/>
    </source>
</evidence>
<dbReference type="SUPFAM" id="SSF55874">
    <property type="entry name" value="ATPase domain of HSP90 chaperone/DNA topoisomerase II/histidine kinase"/>
    <property type="match status" value="1"/>
</dbReference>
<evidence type="ECO:0000256" key="3">
    <source>
        <dbReference type="ARBA" id="ARBA00012438"/>
    </source>
</evidence>
<dbReference type="GO" id="GO:0005524">
    <property type="term" value="F:ATP binding"/>
    <property type="evidence" value="ECO:0007669"/>
    <property type="project" value="UniProtKB-KW"/>
</dbReference>
<dbReference type="InterPro" id="IPR005467">
    <property type="entry name" value="His_kinase_dom"/>
</dbReference>
<dbReference type="InterPro" id="IPR004358">
    <property type="entry name" value="Sig_transdc_His_kin-like_C"/>
</dbReference>
<keyword evidence="5" id="KW-0597">Phosphoprotein</keyword>
<keyword evidence="10" id="KW-0067">ATP-binding</keyword>
<keyword evidence="6" id="KW-0808">Transferase</keyword>
<organism evidence="18">
    <name type="scientific">Caldimicrobium thiodismutans</name>
    <dbReference type="NCBI Taxonomy" id="1653476"/>
    <lineage>
        <taxon>Bacteria</taxon>
        <taxon>Pseudomonadati</taxon>
        <taxon>Thermodesulfobacteriota</taxon>
        <taxon>Thermodesulfobacteria</taxon>
        <taxon>Thermodesulfobacteriales</taxon>
        <taxon>Thermodesulfobacteriaceae</taxon>
        <taxon>Caldimicrobium</taxon>
    </lineage>
</organism>
<feature type="transmembrane region" description="Helical" evidence="15">
    <location>
        <begin position="87"/>
        <end position="108"/>
    </location>
</feature>
<evidence type="ECO:0000256" key="6">
    <source>
        <dbReference type="ARBA" id="ARBA00022679"/>
    </source>
</evidence>
<dbReference type="Gene3D" id="3.30.565.10">
    <property type="entry name" value="Histidine kinase-like ATPase, C-terminal domain"/>
    <property type="match status" value="1"/>
</dbReference>
<dbReference type="InterPro" id="IPR003661">
    <property type="entry name" value="HisK_dim/P_dom"/>
</dbReference>
<dbReference type="SMART" id="SM00388">
    <property type="entry name" value="HisKA"/>
    <property type="match status" value="1"/>
</dbReference>
<dbReference type="SMART" id="SM00304">
    <property type="entry name" value="HAMP"/>
    <property type="match status" value="1"/>
</dbReference>
<dbReference type="InterPro" id="IPR003594">
    <property type="entry name" value="HATPase_dom"/>
</dbReference>
<dbReference type="PRINTS" id="PR00344">
    <property type="entry name" value="BCTRLSENSOR"/>
</dbReference>
<evidence type="ECO:0000256" key="1">
    <source>
        <dbReference type="ARBA" id="ARBA00000085"/>
    </source>
</evidence>
<dbReference type="CDD" id="cd06225">
    <property type="entry name" value="HAMP"/>
    <property type="match status" value="1"/>
</dbReference>
<evidence type="ECO:0000256" key="10">
    <source>
        <dbReference type="ARBA" id="ARBA00022840"/>
    </source>
</evidence>
<dbReference type="GO" id="GO:0005886">
    <property type="term" value="C:plasma membrane"/>
    <property type="evidence" value="ECO:0007669"/>
    <property type="project" value="UniProtKB-SubCell"/>
</dbReference>
<evidence type="ECO:0000259" key="16">
    <source>
        <dbReference type="PROSITE" id="PS50109"/>
    </source>
</evidence>
<dbReference type="CDD" id="cd00082">
    <property type="entry name" value="HisKA"/>
    <property type="match status" value="1"/>
</dbReference>
<dbReference type="Pfam" id="PF00512">
    <property type="entry name" value="HisKA"/>
    <property type="match status" value="1"/>
</dbReference>
<evidence type="ECO:0000256" key="2">
    <source>
        <dbReference type="ARBA" id="ARBA00004651"/>
    </source>
</evidence>
<evidence type="ECO:0000256" key="11">
    <source>
        <dbReference type="ARBA" id="ARBA00022989"/>
    </source>
</evidence>
<evidence type="ECO:0000256" key="13">
    <source>
        <dbReference type="ARBA" id="ARBA00023136"/>
    </source>
</evidence>
<comment type="catalytic activity">
    <reaction evidence="1">
        <text>ATP + protein L-histidine = ADP + protein N-phospho-L-histidine.</text>
        <dbReference type="EC" id="2.7.13.3"/>
    </reaction>
</comment>
<reference evidence="18" key="1">
    <citation type="journal article" date="2020" name="mSystems">
        <title>Genome- and Community-Level Interaction Insights into Carbon Utilization and Element Cycling Functions of Hydrothermarchaeota in Hydrothermal Sediment.</title>
        <authorList>
            <person name="Zhou Z."/>
            <person name="Liu Y."/>
            <person name="Xu W."/>
            <person name="Pan J."/>
            <person name="Luo Z.H."/>
            <person name="Li M."/>
        </authorList>
    </citation>
    <scope>NUCLEOTIDE SEQUENCE [LARGE SCALE GENOMIC DNA]</scope>
    <source>
        <strain evidence="18">SpSt-605</strain>
    </source>
</reference>
<protein>
    <recommendedName>
        <fullName evidence="3">histidine kinase</fullName>
        <ecNumber evidence="3">2.7.13.3</ecNumber>
    </recommendedName>
</protein>
<keyword evidence="4" id="KW-1003">Cell membrane</keyword>
<dbReference type="Gene3D" id="1.10.287.130">
    <property type="match status" value="1"/>
</dbReference>
<name>A0A832GPC2_9BACT</name>
<keyword evidence="13 15" id="KW-0472">Membrane</keyword>
<evidence type="ECO:0000256" key="12">
    <source>
        <dbReference type="ARBA" id="ARBA00023012"/>
    </source>
</evidence>
<feature type="transmembrane region" description="Helical" evidence="15">
    <location>
        <begin position="12"/>
        <end position="29"/>
    </location>
</feature>
<sequence length="692" mass="81826">MFFRKGFLLKRAFPFILLFFFILIQYLLYESNFWGWVQKNTLLFLLLQIDLLILLFLLYLLFRYLFSIFWEIRAKRVSKSLKYKLMAVYFLSITFPALILILGSFFFLKKGLDYWFEEYSSIQLATHLLREEDHFKKEEADLLMKAYKIRDEYISQVETIRSKDLRERYRYFLNLDSIEIYTLQGELFKKTYSSEITSKPGIPPSLIEDLLKTKKPQVQLHQVNSSLLLRVFILVNDLRGNFYILSVGKVVDPQFLRAPHEERESLHKQITYFVILSFLIVLFLVLFLGVWVGNKLGKRLTEPIQGLILATQKISQRDYSLEDITWQGSQEDELATLIKSFKQMAQEIKRYEETLRKYNEYLGGVLNALPVGILILKENTEPFFLNQTLKNWLSSMGYENPALFVERLALKDYLQSLDLSQGFYKVFTLKEKDRDLSFGITFMNLELPEERLFLMILENLEEKKTLERLSLWREVAVKIAHEIKNPLTPIKLSIERLKRRLYEELPPDKKDLLEKTVTVVNTYIEELRKLAQDFYYLSQRPLFERREFDLLKNLEEVLELYKLAYPEVAIEVYTEAKEGESFMIKGDFFQMKRVWINLLDNSLKAMDYKGKIEIWFSSTPKEVRVIYQDHGPGLDEEVSEAFNKGNLEELQKLGTGLLIIKGMVELNGGKIEIEKNFKEGARFYLTFPKPQA</sequence>
<evidence type="ECO:0000259" key="17">
    <source>
        <dbReference type="PROSITE" id="PS50885"/>
    </source>
</evidence>
<feature type="domain" description="Histidine kinase" evidence="16">
    <location>
        <begin position="478"/>
        <end position="691"/>
    </location>
</feature>
<dbReference type="SUPFAM" id="SSF47384">
    <property type="entry name" value="Homodimeric domain of signal transducing histidine kinase"/>
    <property type="match status" value="1"/>
</dbReference>
<comment type="caution">
    <text evidence="18">The sequence shown here is derived from an EMBL/GenBank/DDBJ whole genome shotgun (WGS) entry which is preliminary data.</text>
</comment>
<dbReference type="Pfam" id="PF02518">
    <property type="entry name" value="HATPase_c"/>
    <property type="match status" value="1"/>
</dbReference>
<feature type="coiled-coil region" evidence="14">
    <location>
        <begin position="334"/>
        <end position="361"/>
    </location>
</feature>
<keyword evidence="8" id="KW-0547">Nucleotide-binding</keyword>
<evidence type="ECO:0000313" key="18">
    <source>
        <dbReference type="EMBL" id="HGV55416.1"/>
    </source>
</evidence>
<accession>A0A832GPC2</accession>
<evidence type="ECO:0000256" key="5">
    <source>
        <dbReference type="ARBA" id="ARBA00022553"/>
    </source>
</evidence>
<keyword evidence="14" id="KW-0175">Coiled coil</keyword>
<dbReference type="SMART" id="SM00387">
    <property type="entry name" value="HATPase_c"/>
    <property type="match status" value="1"/>
</dbReference>
<feature type="domain" description="HAMP" evidence="17">
    <location>
        <begin position="298"/>
        <end position="353"/>
    </location>
</feature>
<dbReference type="InterPro" id="IPR036890">
    <property type="entry name" value="HATPase_C_sf"/>
</dbReference>
<dbReference type="GO" id="GO:0000155">
    <property type="term" value="F:phosphorelay sensor kinase activity"/>
    <property type="evidence" value="ECO:0007669"/>
    <property type="project" value="InterPro"/>
</dbReference>
<feature type="transmembrane region" description="Helical" evidence="15">
    <location>
        <begin position="270"/>
        <end position="292"/>
    </location>
</feature>
<keyword evidence="11 15" id="KW-1133">Transmembrane helix</keyword>
<dbReference type="EC" id="2.7.13.3" evidence="3"/>
<dbReference type="PROSITE" id="PS50109">
    <property type="entry name" value="HIS_KIN"/>
    <property type="match status" value="1"/>
</dbReference>